<evidence type="ECO:0000256" key="3">
    <source>
        <dbReference type="ARBA" id="ARBA00022777"/>
    </source>
</evidence>
<dbReference type="PROSITE" id="PS50890">
    <property type="entry name" value="PUA"/>
    <property type="match status" value="1"/>
</dbReference>
<keyword evidence="2" id="KW-0547">Nucleotide-binding</keyword>
<evidence type="ECO:0000313" key="7">
    <source>
        <dbReference type="Proteomes" id="UP000789375"/>
    </source>
</evidence>
<keyword evidence="7" id="KW-1185">Reference proteome</keyword>
<dbReference type="InterPro" id="IPR036974">
    <property type="entry name" value="PUA_sf"/>
</dbReference>
<dbReference type="AlphaFoldDB" id="A0A9N9CEN4"/>
<dbReference type="EMBL" id="CAJVPP010002460">
    <property type="protein sequence ID" value="CAG8600799.1"/>
    <property type="molecule type" value="Genomic_DNA"/>
</dbReference>
<keyword evidence="4" id="KW-0067">ATP-binding</keyword>
<dbReference type="Pfam" id="PF01472">
    <property type="entry name" value="PUA"/>
    <property type="match status" value="1"/>
</dbReference>
<dbReference type="SUPFAM" id="SSF53633">
    <property type="entry name" value="Carbamate kinase-like"/>
    <property type="match status" value="1"/>
</dbReference>
<keyword evidence="3" id="KW-0418">Kinase</keyword>
<name>A0A9N9CEN4_FUNMO</name>
<dbReference type="GO" id="GO:0003723">
    <property type="term" value="F:RNA binding"/>
    <property type="evidence" value="ECO:0007669"/>
    <property type="project" value="InterPro"/>
</dbReference>
<organism evidence="6 7">
    <name type="scientific">Funneliformis mosseae</name>
    <name type="common">Endomycorrhizal fungus</name>
    <name type="synonym">Glomus mosseae</name>
    <dbReference type="NCBI Taxonomy" id="27381"/>
    <lineage>
        <taxon>Eukaryota</taxon>
        <taxon>Fungi</taxon>
        <taxon>Fungi incertae sedis</taxon>
        <taxon>Mucoromycota</taxon>
        <taxon>Glomeromycotina</taxon>
        <taxon>Glomeromycetes</taxon>
        <taxon>Glomerales</taxon>
        <taxon>Glomeraceae</taxon>
        <taxon>Funneliformis</taxon>
    </lineage>
</organism>
<reference evidence="6" key="1">
    <citation type="submission" date="2021-06" db="EMBL/GenBank/DDBJ databases">
        <authorList>
            <person name="Kallberg Y."/>
            <person name="Tangrot J."/>
            <person name="Rosling A."/>
        </authorList>
    </citation>
    <scope>NUCLEOTIDE SEQUENCE</scope>
    <source>
        <strain evidence="6">87-6 pot B 2015</strain>
    </source>
</reference>
<feature type="domain" description="PUA" evidence="5">
    <location>
        <begin position="58"/>
        <end position="94"/>
    </location>
</feature>
<dbReference type="PANTHER" id="PTHR43654:SF3">
    <property type="entry name" value="GLUTAMATE 5-KINASE"/>
    <property type="match status" value="1"/>
</dbReference>
<evidence type="ECO:0000256" key="4">
    <source>
        <dbReference type="ARBA" id="ARBA00022840"/>
    </source>
</evidence>
<proteinExistence type="predicted"/>
<keyword evidence="1" id="KW-0808">Transferase</keyword>
<dbReference type="Gene3D" id="3.40.1160.10">
    <property type="entry name" value="Acetylglutamate kinase-like"/>
    <property type="match status" value="1"/>
</dbReference>
<dbReference type="PANTHER" id="PTHR43654">
    <property type="entry name" value="GLUTAMATE 5-KINASE"/>
    <property type="match status" value="1"/>
</dbReference>
<dbReference type="GO" id="GO:0005524">
    <property type="term" value="F:ATP binding"/>
    <property type="evidence" value="ECO:0007669"/>
    <property type="project" value="UniProtKB-KW"/>
</dbReference>
<accession>A0A9N9CEN4</accession>
<dbReference type="GO" id="GO:0005829">
    <property type="term" value="C:cytosol"/>
    <property type="evidence" value="ECO:0007669"/>
    <property type="project" value="TreeGrafter"/>
</dbReference>
<protein>
    <submittedName>
        <fullName evidence="6">16260_t:CDS:1</fullName>
    </submittedName>
</protein>
<evidence type="ECO:0000313" key="6">
    <source>
        <dbReference type="EMBL" id="CAG8600799.1"/>
    </source>
</evidence>
<dbReference type="InterPro" id="IPR002478">
    <property type="entry name" value="PUA"/>
</dbReference>
<dbReference type="SUPFAM" id="SSF88697">
    <property type="entry name" value="PUA domain-like"/>
    <property type="match status" value="1"/>
</dbReference>
<gene>
    <name evidence="6" type="ORF">FMOSSE_LOCUS8937</name>
</gene>
<evidence type="ECO:0000259" key="5">
    <source>
        <dbReference type="Pfam" id="PF01472"/>
    </source>
</evidence>
<dbReference type="InterPro" id="IPR015947">
    <property type="entry name" value="PUA-like_sf"/>
</dbReference>
<dbReference type="Gene3D" id="2.30.130.10">
    <property type="entry name" value="PUA domain"/>
    <property type="match status" value="1"/>
</dbReference>
<comment type="caution">
    <text evidence="6">The sequence shown here is derived from an EMBL/GenBank/DDBJ whole genome shotgun (WGS) entry which is preliminary data.</text>
</comment>
<evidence type="ECO:0000256" key="1">
    <source>
        <dbReference type="ARBA" id="ARBA00022679"/>
    </source>
</evidence>
<dbReference type="Proteomes" id="UP000789375">
    <property type="component" value="Unassembled WGS sequence"/>
</dbReference>
<dbReference type="GO" id="GO:0004349">
    <property type="term" value="F:glutamate 5-kinase activity"/>
    <property type="evidence" value="ECO:0007669"/>
    <property type="project" value="TreeGrafter"/>
</dbReference>
<evidence type="ECO:0000256" key="2">
    <source>
        <dbReference type="ARBA" id="ARBA00022741"/>
    </source>
</evidence>
<dbReference type="InterPro" id="IPR036393">
    <property type="entry name" value="AceGlu_kinase-like_sf"/>
</dbReference>
<sequence length="120" mass="13049">MGVFLIVNENDTISMIVRNSIWRNDTLSAITAGMVNVDYLFLMTDINSGGYYGLHTAGTILIDEGAIKAITNAGQKSSLFAAGIVKFEGNFSEKKLGYAGSEYVIIHKDNLVVILKDPED</sequence>